<sequence length="177" mass="19068">MTDPRMDAPLETLAEGRFLALRKRGSWEYADRPRDIRAAVILAIEDGHILLVEQFRIPLGAPCLEMPAGLIGDETEGEAVLDGAVRELEEETGYRPSRIEALGEFCSSPGMTSERFTLVRATGLVKVGDGGGDSDEQIVVHRVKLSEVPAFVAERRAAGVVMDAKLLLLLGGGILGL</sequence>
<dbReference type="eggNOG" id="COG0494">
    <property type="taxonomic scope" value="Bacteria"/>
</dbReference>
<dbReference type="OrthoDB" id="9794310at2"/>
<accession>A0A0A1WBT8</accession>
<dbReference type="PANTHER" id="PTHR11839:SF18">
    <property type="entry name" value="NUDIX HYDROLASE DOMAIN-CONTAINING PROTEIN"/>
    <property type="match status" value="1"/>
</dbReference>
<keyword evidence="10" id="KW-1185">Reference proteome</keyword>
<evidence type="ECO:0000256" key="4">
    <source>
        <dbReference type="ARBA" id="ARBA00016377"/>
    </source>
</evidence>
<organism evidence="9 10">
    <name type="scientific">Sphingomonas parapaucimobilis NBRC 15100</name>
    <dbReference type="NCBI Taxonomy" id="1219049"/>
    <lineage>
        <taxon>Bacteria</taxon>
        <taxon>Pseudomonadati</taxon>
        <taxon>Pseudomonadota</taxon>
        <taxon>Alphaproteobacteria</taxon>
        <taxon>Sphingomonadales</taxon>
        <taxon>Sphingomonadaceae</taxon>
        <taxon>Sphingomonas</taxon>
    </lineage>
</organism>
<evidence type="ECO:0000256" key="3">
    <source>
        <dbReference type="ARBA" id="ARBA00007275"/>
    </source>
</evidence>
<protein>
    <recommendedName>
        <fullName evidence="4">GDP-mannose pyrophosphatase</fullName>
    </recommendedName>
    <alternativeName>
        <fullName evidence="6">GDP-mannose hydrolase</fullName>
    </alternativeName>
    <alternativeName>
        <fullName evidence="7">GDPMK</fullName>
    </alternativeName>
</protein>
<dbReference type="GO" id="GO:0006753">
    <property type="term" value="P:nucleoside phosphate metabolic process"/>
    <property type="evidence" value="ECO:0007669"/>
    <property type="project" value="TreeGrafter"/>
</dbReference>
<comment type="similarity">
    <text evidence="3">Belongs to the Nudix hydrolase family. NudK subfamily.</text>
</comment>
<evidence type="ECO:0000313" key="9">
    <source>
        <dbReference type="EMBL" id="GAM02915.1"/>
    </source>
</evidence>
<dbReference type="PROSITE" id="PS00893">
    <property type="entry name" value="NUDIX_BOX"/>
    <property type="match status" value="1"/>
</dbReference>
<evidence type="ECO:0000256" key="1">
    <source>
        <dbReference type="ARBA" id="ARBA00000847"/>
    </source>
</evidence>
<dbReference type="SUPFAM" id="SSF55811">
    <property type="entry name" value="Nudix"/>
    <property type="match status" value="1"/>
</dbReference>
<dbReference type="RefSeq" id="WP_084220757.1">
    <property type="nucleotide sequence ID" value="NZ_BBPI01000102.1"/>
</dbReference>
<evidence type="ECO:0000259" key="8">
    <source>
        <dbReference type="PROSITE" id="PS51462"/>
    </source>
</evidence>
<comment type="catalytic activity">
    <reaction evidence="1">
        <text>GDP-alpha-D-mannose + H2O = alpha-D-mannose 1-phosphate + GMP + 2 H(+)</text>
        <dbReference type="Rhea" id="RHEA:27978"/>
        <dbReference type="ChEBI" id="CHEBI:15377"/>
        <dbReference type="ChEBI" id="CHEBI:15378"/>
        <dbReference type="ChEBI" id="CHEBI:57527"/>
        <dbReference type="ChEBI" id="CHEBI:58115"/>
        <dbReference type="ChEBI" id="CHEBI:58409"/>
    </reaction>
</comment>
<dbReference type="InterPro" id="IPR015797">
    <property type="entry name" value="NUDIX_hydrolase-like_dom_sf"/>
</dbReference>
<keyword evidence="5 9" id="KW-0378">Hydrolase</keyword>
<evidence type="ECO:0000256" key="6">
    <source>
        <dbReference type="ARBA" id="ARBA00032162"/>
    </source>
</evidence>
<reference evidence="9 10" key="1">
    <citation type="submission" date="2014-11" db="EMBL/GenBank/DDBJ databases">
        <title>Whole genome shotgun sequence of Sphingomonas parapaucimobilis NBRC 15100.</title>
        <authorList>
            <person name="Katano-Makiyama Y."/>
            <person name="Hosoyama A."/>
            <person name="Hashimoto M."/>
            <person name="Hosoyama Y."/>
            <person name="Noguchi M."/>
            <person name="Numata M."/>
            <person name="Tsuchikane K."/>
            <person name="Hirakata S."/>
            <person name="Uohara A."/>
            <person name="Shimodaira J."/>
            <person name="Ohji S."/>
            <person name="Ichikawa N."/>
            <person name="Kimura A."/>
            <person name="Yamazoe A."/>
            <person name="Fujita N."/>
        </authorList>
    </citation>
    <scope>NUCLEOTIDE SEQUENCE [LARGE SCALE GENOMIC DNA]</scope>
    <source>
        <strain evidence="9 10">NBRC 15100</strain>
    </source>
</reference>
<gene>
    <name evidence="9" type="ORF">SP5_102_00230</name>
</gene>
<dbReference type="GO" id="GO:0019693">
    <property type="term" value="P:ribose phosphate metabolic process"/>
    <property type="evidence" value="ECO:0007669"/>
    <property type="project" value="TreeGrafter"/>
</dbReference>
<evidence type="ECO:0000256" key="5">
    <source>
        <dbReference type="ARBA" id="ARBA00022801"/>
    </source>
</evidence>
<dbReference type="CDD" id="cd03424">
    <property type="entry name" value="NUDIX_ADPRase_Nudt5_UGPPase_Nudt14"/>
    <property type="match status" value="1"/>
</dbReference>
<dbReference type="GO" id="GO:0016787">
    <property type="term" value="F:hydrolase activity"/>
    <property type="evidence" value="ECO:0007669"/>
    <property type="project" value="UniProtKB-KW"/>
</dbReference>
<dbReference type="EMBL" id="BBPI01000102">
    <property type="protein sequence ID" value="GAM02915.1"/>
    <property type="molecule type" value="Genomic_DNA"/>
</dbReference>
<dbReference type="Gene3D" id="3.90.79.10">
    <property type="entry name" value="Nucleoside Triphosphate Pyrophosphohydrolase"/>
    <property type="match status" value="1"/>
</dbReference>
<dbReference type="PANTHER" id="PTHR11839">
    <property type="entry name" value="UDP/ADP-SUGAR PYROPHOSPHATASE"/>
    <property type="match status" value="1"/>
</dbReference>
<proteinExistence type="inferred from homology"/>
<feature type="domain" description="Nudix hydrolase" evidence="8">
    <location>
        <begin position="33"/>
        <end position="169"/>
    </location>
</feature>
<dbReference type="InterPro" id="IPR000086">
    <property type="entry name" value="NUDIX_hydrolase_dom"/>
</dbReference>
<dbReference type="PROSITE" id="PS51462">
    <property type="entry name" value="NUDIX"/>
    <property type="match status" value="1"/>
</dbReference>
<evidence type="ECO:0000313" key="10">
    <source>
        <dbReference type="Proteomes" id="UP000032305"/>
    </source>
</evidence>
<dbReference type="Pfam" id="PF00293">
    <property type="entry name" value="NUDIX"/>
    <property type="match status" value="1"/>
</dbReference>
<dbReference type="AlphaFoldDB" id="A0A0A1WBT8"/>
<comment type="caution">
    <text evidence="9">The sequence shown here is derived from an EMBL/GenBank/DDBJ whole genome shotgun (WGS) entry which is preliminary data.</text>
</comment>
<evidence type="ECO:0000256" key="7">
    <source>
        <dbReference type="ARBA" id="ARBA00032272"/>
    </source>
</evidence>
<name>A0A0A1WBT8_9SPHN</name>
<dbReference type="Proteomes" id="UP000032305">
    <property type="component" value="Unassembled WGS sequence"/>
</dbReference>
<evidence type="ECO:0000256" key="2">
    <source>
        <dbReference type="ARBA" id="ARBA00001946"/>
    </source>
</evidence>
<dbReference type="InterPro" id="IPR020084">
    <property type="entry name" value="NUDIX_hydrolase_CS"/>
</dbReference>
<comment type="cofactor">
    <cofactor evidence="2">
        <name>Mg(2+)</name>
        <dbReference type="ChEBI" id="CHEBI:18420"/>
    </cofactor>
</comment>